<organism evidence="1 2">
    <name type="scientific">Streptobacillus felis</name>
    <dbReference type="NCBI Taxonomy" id="1384509"/>
    <lineage>
        <taxon>Bacteria</taxon>
        <taxon>Fusobacteriati</taxon>
        <taxon>Fusobacteriota</taxon>
        <taxon>Fusobacteriia</taxon>
        <taxon>Fusobacteriales</taxon>
        <taxon>Leptotrichiaceae</taxon>
        <taxon>Streptobacillus</taxon>
    </lineage>
</organism>
<accession>A0A7Z0TA27</accession>
<evidence type="ECO:0000313" key="2">
    <source>
        <dbReference type="Proteomes" id="UP000526184"/>
    </source>
</evidence>
<name>A0A7Z0TA27_9FUSO</name>
<dbReference type="AlphaFoldDB" id="A0A7Z0TA27"/>
<dbReference type="Proteomes" id="UP000526184">
    <property type="component" value="Unassembled WGS sequence"/>
</dbReference>
<evidence type="ECO:0000313" key="1">
    <source>
        <dbReference type="EMBL" id="NYV27547.1"/>
    </source>
</evidence>
<dbReference type="OrthoDB" id="95521at2"/>
<proteinExistence type="predicted"/>
<sequence length="185" mass="21234">MKKLLLFIALIGVISSPIELKKEVNVFEDEEIVKKYIDHLEGINIEDYSTYVNTSDLISEPSQPNNNVINPVFTEKLNVENLFIVSKNFDFDIKNLKDIIKKDLSTEISAKIEKSIFDLSKDSTSIDALFFDGNNNLVKFNNFKKDLIDFANEKVKVYGDLVKGEFINIENNTKVYNNVIELELE</sequence>
<keyword evidence="2" id="KW-1185">Reference proteome</keyword>
<gene>
    <name evidence="1" type="ORF">HP397_01725</name>
</gene>
<dbReference type="RefSeq" id="WP_067322796.1">
    <property type="nucleotide sequence ID" value="NZ_CBCRWS010000006.1"/>
</dbReference>
<protein>
    <submittedName>
        <fullName evidence="1">Uncharacterized protein</fullName>
    </submittedName>
</protein>
<reference evidence="1 2" key="1">
    <citation type="submission" date="2020-05" db="EMBL/GenBank/DDBJ databases">
        <title>Streptobacillus felis strain LHL191014123.</title>
        <authorList>
            <person name="Fawzy A."/>
            <person name="Rau J."/>
            <person name="Risse K."/>
            <person name="Schauerte N."/>
            <person name="Geiger C."/>
            <person name="Blom J."/>
            <person name="Imirzalioglu C."/>
            <person name="Falgenhauer J."/>
            <person name="Bach A."/>
            <person name="Herden C."/>
            <person name="Eisenberg T."/>
        </authorList>
    </citation>
    <scope>NUCLEOTIDE SEQUENCE [LARGE SCALE GENOMIC DNA]</scope>
    <source>
        <strain evidence="1 2">LHL191014123</strain>
    </source>
</reference>
<dbReference type="EMBL" id="JABMKT010000005">
    <property type="protein sequence ID" value="NYV27547.1"/>
    <property type="molecule type" value="Genomic_DNA"/>
</dbReference>
<comment type="caution">
    <text evidence="1">The sequence shown here is derived from an EMBL/GenBank/DDBJ whole genome shotgun (WGS) entry which is preliminary data.</text>
</comment>